<feature type="transmembrane region" description="Helical" evidence="8">
    <location>
        <begin position="34"/>
        <end position="54"/>
    </location>
</feature>
<reference evidence="11" key="2">
    <citation type="submission" date="2021-05" db="UniProtKB">
        <authorList>
            <consortium name="EnsemblPlants"/>
        </authorList>
    </citation>
    <scope>IDENTIFICATION</scope>
    <source>
        <strain evidence="11">subsp. malaccensis</strain>
    </source>
</reference>
<organism evidence="11 12">
    <name type="scientific">Musa acuminata subsp. malaccensis</name>
    <name type="common">Wild banana</name>
    <name type="synonym">Musa malaccensis</name>
    <dbReference type="NCBI Taxonomy" id="214687"/>
    <lineage>
        <taxon>Eukaryota</taxon>
        <taxon>Viridiplantae</taxon>
        <taxon>Streptophyta</taxon>
        <taxon>Embryophyta</taxon>
        <taxon>Tracheophyta</taxon>
        <taxon>Spermatophyta</taxon>
        <taxon>Magnoliopsida</taxon>
        <taxon>Liliopsida</taxon>
        <taxon>Zingiberales</taxon>
        <taxon>Musaceae</taxon>
        <taxon>Musa</taxon>
    </lineage>
</organism>
<dbReference type="EnsemblPlants" id="Ma03_t21330.1">
    <property type="protein sequence ID" value="Ma03_p21330.1"/>
    <property type="gene ID" value="Ma03_g21330"/>
</dbReference>
<keyword evidence="12" id="KW-1185">Reference proteome</keyword>
<dbReference type="InterPro" id="IPR003593">
    <property type="entry name" value="AAA+_ATPase"/>
</dbReference>
<dbReference type="Pfam" id="PF24526">
    <property type="entry name" value="ABCA12_C"/>
    <property type="match status" value="1"/>
</dbReference>
<keyword evidence="3 8" id="KW-0812">Transmembrane</keyword>
<dbReference type="GO" id="GO:0016887">
    <property type="term" value="F:ATP hydrolysis activity"/>
    <property type="evidence" value="ECO:0007669"/>
    <property type="project" value="InterPro"/>
</dbReference>
<keyword evidence="4" id="KW-0547">Nucleotide-binding</keyword>
<dbReference type="GO" id="GO:0005319">
    <property type="term" value="F:lipid transporter activity"/>
    <property type="evidence" value="ECO:0000318"/>
    <property type="project" value="GO_Central"/>
</dbReference>
<evidence type="ECO:0000256" key="7">
    <source>
        <dbReference type="ARBA" id="ARBA00023136"/>
    </source>
</evidence>
<feature type="transmembrane region" description="Helical" evidence="8">
    <location>
        <begin position="422"/>
        <end position="446"/>
    </location>
</feature>
<feature type="transmembrane region" description="Helical" evidence="8">
    <location>
        <begin position="339"/>
        <end position="362"/>
    </location>
</feature>
<evidence type="ECO:0000256" key="8">
    <source>
        <dbReference type="SAM" id="Phobius"/>
    </source>
</evidence>
<dbReference type="SUPFAM" id="SSF52540">
    <property type="entry name" value="P-loop containing nucleoside triphosphate hydrolases"/>
    <property type="match status" value="1"/>
</dbReference>
<dbReference type="AlphaFoldDB" id="A0A804IEN7"/>
<dbReference type="FunFam" id="3.40.50.300:FF:000633">
    <property type="entry name" value="ABC transporter A family member 7"/>
    <property type="match status" value="1"/>
</dbReference>
<reference evidence="10" key="1">
    <citation type="submission" date="2021-03" db="EMBL/GenBank/DDBJ databases">
        <authorList>
            <consortium name="Genoscope - CEA"/>
            <person name="William W."/>
        </authorList>
    </citation>
    <scope>NUCLEOTIDE SEQUENCE</scope>
    <source>
        <strain evidence="10">Doubled-haploid Pahang</strain>
    </source>
</reference>
<feature type="domain" description="ABC transporter" evidence="9">
    <location>
        <begin position="615"/>
        <end position="852"/>
    </location>
</feature>
<name>A0A804IEN7_MUSAM</name>
<dbReference type="InterPro" id="IPR017871">
    <property type="entry name" value="ABC_transporter-like_CS"/>
</dbReference>
<dbReference type="Gene3D" id="3.40.50.300">
    <property type="entry name" value="P-loop containing nucleotide triphosphate hydrolases"/>
    <property type="match status" value="1"/>
</dbReference>
<dbReference type="InParanoid" id="A0A804IEN7"/>
<dbReference type="PROSITE" id="PS50893">
    <property type="entry name" value="ABC_TRANSPORTER_2"/>
    <property type="match status" value="1"/>
</dbReference>
<dbReference type="PROSITE" id="PS00211">
    <property type="entry name" value="ABC_TRANSPORTER_1"/>
    <property type="match status" value="1"/>
</dbReference>
<dbReference type="CDD" id="cd03263">
    <property type="entry name" value="ABC_subfamily_A"/>
    <property type="match status" value="1"/>
</dbReference>
<accession>A0A804IEN7</accession>
<evidence type="ECO:0000313" key="11">
    <source>
        <dbReference type="EnsemblPlants" id="Ma03_p21330.1"/>
    </source>
</evidence>
<evidence type="ECO:0000256" key="2">
    <source>
        <dbReference type="ARBA" id="ARBA00008526"/>
    </source>
</evidence>
<dbReference type="PANTHER" id="PTHR19229">
    <property type="entry name" value="ATP-BINDING CASSETTE TRANSPORTER SUBFAMILY A ABCA"/>
    <property type="match status" value="1"/>
</dbReference>
<feature type="transmembrane region" description="Helical" evidence="8">
    <location>
        <begin position="530"/>
        <end position="548"/>
    </location>
</feature>
<dbReference type="Proteomes" id="UP000012960">
    <property type="component" value="Unplaced"/>
</dbReference>
<dbReference type="GO" id="GO:0042626">
    <property type="term" value="F:ATPase-coupled transmembrane transporter activity"/>
    <property type="evidence" value="ECO:0000318"/>
    <property type="project" value="GO_Central"/>
</dbReference>
<evidence type="ECO:0000313" key="10">
    <source>
        <dbReference type="EMBL" id="CAG1850858.1"/>
    </source>
</evidence>
<comment type="subcellular location">
    <subcellularLocation>
        <location evidence="1">Membrane</location>
        <topology evidence="1">Multi-pass membrane protein</topology>
    </subcellularLocation>
</comment>
<protein>
    <submittedName>
        <fullName evidence="10">(wild Malaysian banana) hypothetical protein</fullName>
    </submittedName>
</protein>
<dbReference type="OMA" id="AFFCPIS"/>
<evidence type="ECO:0000256" key="1">
    <source>
        <dbReference type="ARBA" id="ARBA00004141"/>
    </source>
</evidence>
<comment type="similarity">
    <text evidence="2">Belongs to the ABC transporter superfamily. ABCA family. CPR flippase (TC 3.A.1.211) subfamily.</text>
</comment>
<evidence type="ECO:0000256" key="5">
    <source>
        <dbReference type="ARBA" id="ARBA00022840"/>
    </source>
</evidence>
<dbReference type="OrthoDB" id="8061355at2759"/>
<dbReference type="GO" id="GO:0006869">
    <property type="term" value="P:lipid transport"/>
    <property type="evidence" value="ECO:0000318"/>
    <property type="project" value="GO_Central"/>
</dbReference>
<evidence type="ECO:0000259" key="9">
    <source>
        <dbReference type="PROSITE" id="PS50893"/>
    </source>
</evidence>
<dbReference type="PANTHER" id="PTHR19229:SF154">
    <property type="entry name" value="ABC TRANSPORTER A FAMILY MEMBER 3-RELATED"/>
    <property type="match status" value="1"/>
</dbReference>
<evidence type="ECO:0000256" key="3">
    <source>
        <dbReference type="ARBA" id="ARBA00022692"/>
    </source>
</evidence>
<feature type="transmembrane region" description="Helical" evidence="8">
    <location>
        <begin position="453"/>
        <end position="472"/>
    </location>
</feature>
<dbReference type="InterPro" id="IPR026082">
    <property type="entry name" value="ABCA"/>
</dbReference>
<keyword evidence="6 8" id="KW-1133">Transmembrane helix</keyword>
<proteinExistence type="inferred from homology"/>
<dbReference type="EMBL" id="HG996468">
    <property type="protein sequence ID" value="CAG1850858.1"/>
    <property type="molecule type" value="Genomic_DNA"/>
</dbReference>
<dbReference type="InterPro" id="IPR013525">
    <property type="entry name" value="ABC2_TM"/>
</dbReference>
<dbReference type="Gramene" id="Ma03_t21330.1">
    <property type="protein sequence ID" value="Ma03_p21330.1"/>
    <property type="gene ID" value="Ma03_g21330"/>
</dbReference>
<dbReference type="GO" id="GO:0005524">
    <property type="term" value="F:ATP binding"/>
    <property type="evidence" value="ECO:0007669"/>
    <property type="project" value="UniProtKB-KW"/>
</dbReference>
<evidence type="ECO:0000256" key="4">
    <source>
        <dbReference type="ARBA" id="ARBA00022741"/>
    </source>
</evidence>
<feature type="transmembrane region" description="Helical" evidence="8">
    <location>
        <begin position="382"/>
        <end position="410"/>
    </location>
</feature>
<dbReference type="GO" id="GO:0016020">
    <property type="term" value="C:membrane"/>
    <property type="evidence" value="ECO:0007669"/>
    <property type="project" value="UniProtKB-SubCell"/>
</dbReference>
<dbReference type="SMART" id="SM00382">
    <property type="entry name" value="AAA"/>
    <property type="match status" value="1"/>
</dbReference>
<keyword evidence="5" id="KW-0067">ATP-binding</keyword>
<evidence type="ECO:0000313" key="12">
    <source>
        <dbReference type="Proteomes" id="UP000012960"/>
    </source>
</evidence>
<evidence type="ECO:0000256" key="6">
    <source>
        <dbReference type="ARBA" id="ARBA00022989"/>
    </source>
</evidence>
<gene>
    <name evidence="10" type="ORF">GSMUA_197080.1</name>
</gene>
<keyword evidence="7 8" id="KW-0472">Membrane</keyword>
<dbReference type="Pfam" id="PF12698">
    <property type="entry name" value="ABC2_membrane_3"/>
    <property type="match status" value="1"/>
</dbReference>
<dbReference type="GO" id="GO:0140359">
    <property type="term" value="F:ABC-type transporter activity"/>
    <property type="evidence" value="ECO:0007669"/>
    <property type="project" value="InterPro"/>
</dbReference>
<dbReference type="InterPro" id="IPR027417">
    <property type="entry name" value="P-loop_NTPase"/>
</dbReference>
<dbReference type="Pfam" id="PF00005">
    <property type="entry name" value="ABC_tran"/>
    <property type="match status" value="1"/>
</dbReference>
<dbReference type="InterPro" id="IPR003439">
    <property type="entry name" value="ABC_transporter-like_ATP-bd"/>
</dbReference>
<feature type="transmembrane region" description="Helical" evidence="8">
    <location>
        <begin position="478"/>
        <end position="497"/>
    </location>
</feature>
<sequence length="936" mass="104658">MESSSSYSSRGAASFFTQANALLRKNLTFQKRNLKTNIGIVAFPIFLCAVIILIQKVVEEEINKYGHRCGCQGGVCGIQYSSLDQFDACPISSPFEWPALLQVPRPESRAVTSDHPTPAGLPDESCKVSQSCPASVLFTGGNQSFAQILAQSLFLSSSSALNLSDFPSSLFTVMLGTDTSTGNTQFMEPAFVSDKPLYLIQPQCASNAASPISFLIANRSIELELQCVQGLTLWRDNSSLINDELFKGYQQGNSEKKINEFIAAYDFLNSDENSFNLNIGYNSTYNDGNGYLVRVPRSVNLASNAYLKFHNGPGVMAMLEYLKEMPKTGTQLRFDISSLLGALFFTWIIELLFPVILTYLVYERQQKLKIMMKMHGLKDGPYWLISYVYFFSLSSLYMICFVIFGSLIGLKFFRLNDYSVQIVFYFFYINLQIAMAFLASTFFSAVKTATVTGYIYVFGSGLLGPYLLQFFIEDTSFPRAWIIVMELVPGFSLYRGLYELSQYSFKGDQMGTSGMQWRDLNDRQNGMKDVLIIMFVEWLVFLPVAYYLDKVLGGIRKDPLFLLNYFQKKSRSSQRKPGLQRQGSEVLVKIDSTDVSQEREVVEHLLLEPYISHAVISDNLKKVYPGCDGNPDKHAVRGLSLALPNGECFGMLGPNGAGKTTFITMMIGLITPSSGTAYVQGMDIRTNMDQIYTSMGVCPQHDLLWETLTGREHLLFYGRLKNLKGAALLQAVEESLKSVDLFYGGVGDKQVAKYSGGMKRRLSVAISLIGDPKVVYMDEPSTGLDPASRNRLWNVVKHAKRDRAIILTTHSMEEAEVLCDRLGIFVDGGFQCIGNAKELKARYGGSYVFTMTTSANEEEEVENLVRRLSPNANKIYHISGTQKFELPKQEVRISDVFRAVEIAKSKLTIQAWGLVDATLEDVFIKVANNISISFHD</sequence>